<comment type="caution">
    <text evidence="1">The sequence shown here is derived from an EMBL/GenBank/DDBJ whole genome shotgun (WGS) entry which is preliminary data.</text>
</comment>
<gene>
    <name evidence="1" type="ORF">DY000_02016667</name>
</gene>
<name>A0ABQ7D0R7_BRACR</name>
<accession>A0ABQ7D0R7</accession>
<organism evidence="1 2">
    <name type="scientific">Brassica cretica</name>
    <name type="common">Mustard</name>
    <dbReference type="NCBI Taxonomy" id="69181"/>
    <lineage>
        <taxon>Eukaryota</taxon>
        <taxon>Viridiplantae</taxon>
        <taxon>Streptophyta</taxon>
        <taxon>Embryophyta</taxon>
        <taxon>Tracheophyta</taxon>
        <taxon>Spermatophyta</taxon>
        <taxon>Magnoliopsida</taxon>
        <taxon>eudicotyledons</taxon>
        <taxon>Gunneridae</taxon>
        <taxon>Pentapetalae</taxon>
        <taxon>rosids</taxon>
        <taxon>malvids</taxon>
        <taxon>Brassicales</taxon>
        <taxon>Brassicaceae</taxon>
        <taxon>Brassiceae</taxon>
        <taxon>Brassica</taxon>
    </lineage>
</organism>
<keyword evidence="2" id="KW-1185">Reference proteome</keyword>
<dbReference type="Proteomes" id="UP000266723">
    <property type="component" value="Unassembled WGS sequence"/>
</dbReference>
<evidence type="ECO:0000313" key="2">
    <source>
        <dbReference type="Proteomes" id="UP000266723"/>
    </source>
</evidence>
<sequence>MVTWRFKTNSGLPFSRQVIGAVVAQLFWLSMKAVLSFIARDVVAKGLDHDTFVLSIREIKPKKLDTEPVRSQLRARSLRSDRVVCVLGRYVATEPCTCSSDRASGRALSLCSDRASVRALSLRSDRASGELGRYVATETLVAQLFWLCMKIVLSFIAKAVIAKELDYDTFVLSIREIKPKKLDTEPVRSQLRGDFLLGRDQAE</sequence>
<reference evidence="1 2" key="1">
    <citation type="journal article" date="2020" name="BMC Genomics">
        <title>Intraspecific diversification of the crop wild relative Brassica cretica Lam. using demographic model selection.</title>
        <authorList>
            <person name="Kioukis A."/>
            <person name="Michalopoulou V.A."/>
            <person name="Briers L."/>
            <person name="Pirintsos S."/>
            <person name="Studholme D.J."/>
            <person name="Pavlidis P."/>
            <person name="Sarris P.F."/>
        </authorList>
    </citation>
    <scope>NUCLEOTIDE SEQUENCE [LARGE SCALE GENOMIC DNA]</scope>
    <source>
        <strain evidence="2">cv. PFS-1207/04</strain>
    </source>
</reference>
<protein>
    <submittedName>
        <fullName evidence="1">Uncharacterized protein</fullName>
    </submittedName>
</protein>
<proteinExistence type="predicted"/>
<evidence type="ECO:0000313" key="1">
    <source>
        <dbReference type="EMBL" id="KAF3565025.1"/>
    </source>
</evidence>
<dbReference type="EMBL" id="QGKV02000759">
    <property type="protein sequence ID" value="KAF3565025.1"/>
    <property type="molecule type" value="Genomic_DNA"/>
</dbReference>